<reference evidence="11 12" key="1">
    <citation type="submission" date="2013-08" db="EMBL/GenBank/DDBJ databases">
        <title>The genome sequence of Skermanella stibiiresistens.</title>
        <authorList>
            <person name="Zhu W."/>
            <person name="Wang G."/>
        </authorList>
    </citation>
    <scope>NUCLEOTIDE SEQUENCE [LARGE SCALE GENOMIC DNA]</scope>
    <source>
        <strain evidence="11 12">SB22</strain>
    </source>
</reference>
<organism evidence="11 12">
    <name type="scientific">Skermanella stibiiresistens SB22</name>
    <dbReference type="NCBI Taxonomy" id="1385369"/>
    <lineage>
        <taxon>Bacteria</taxon>
        <taxon>Pseudomonadati</taxon>
        <taxon>Pseudomonadota</taxon>
        <taxon>Alphaproteobacteria</taxon>
        <taxon>Rhodospirillales</taxon>
        <taxon>Azospirillaceae</taxon>
        <taxon>Skermanella</taxon>
    </lineage>
</organism>
<name>W9H102_9PROT</name>
<feature type="transmembrane region" description="Helical" evidence="9">
    <location>
        <begin position="223"/>
        <end position="241"/>
    </location>
</feature>
<dbReference type="InterPro" id="IPR003439">
    <property type="entry name" value="ABC_transporter-like_ATP-bd"/>
</dbReference>
<keyword evidence="8 9" id="KW-0472">Membrane</keyword>
<comment type="caution">
    <text evidence="11">The sequence shown here is derived from an EMBL/GenBank/DDBJ whole genome shotgun (WGS) entry which is preliminary data.</text>
</comment>
<feature type="transmembrane region" description="Helical" evidence="9">
    <location>
        <begin position="253"/>
        <end position="280"/>
    </location>
</feature>
<dbReference type="InterPro" id="IPR003593">
    <property type="entry name" value="AAA+_ATPase"/>
</dbReference>
<keyword evidence="5" id="KW-0547">Nucleotide-binding</keyword>
<evidence type="ECO:0000256" key="7">
    <source>
        <dbReference type="ARBA" id="ARBA00022989"/>
    </source>
</evidence>
<evidence type="ECO:0000256" key="5">
    <source>
        <dbReference type="ARBA" id="ARBA00022741"/>
    </source>
</evidence>
<keyword evidence="6 11" id="KW-0067">ATP-binding</keyword>
<feature type="transmembrane region" description="Helical" evidence="9">
    <location>
        <begin position="292"/>
        <end position="312"/>
    </location>
</feature>
<dbReference type="InterPro" id="IPR027417">
    <property type="entry name" value="P-loop_NTPase"/>
</dbReference>
<dbReference type="GO" id="GO:0015658">
    <property type="term" value="F:branched-chain amino acid transmembrane transporter activity"/>
    <property type="evidence" value="ECO:0007669"/>
    <property type="project" value="InterPro"/>
</dbReference>
<dbReference type="GO" id="GO:0005524">
    <property type="term" value="F:ATP binding"/>
    <property type="evidence" value="ECO:0007669"/>
    <property type="project" value="UniProtKB-KW"/>
</dbReference>
<evidence type="ECO:0000256" key="6">
    <source>
        <dbReference type="ARBA" id="ARBA00022840"/>
    </source>
</evidence>
<dbReference type="Proteomes" id="UP000019486">
    <property type="component" value="Unassembled WGS sequence"/>
</dbReference>
<dbReference type="STRING" id="1385369.N825_12860"/>
<evidence type="ECO:0000256" key="1">
    <source>
        <dbReference type="ARBA" id="ARBA00004651"/>
    </source>
</evidence>
<feature type="transmembrane region" description="Helical" evidence="9">
    <location>
        <begin position="40"/>
        <end position="58"/>
    </location>
</feature>
<keyword evidence="3" id="KW-1003">Cell membrane</keyword>
<accession>W9H102</accession>
<dbReference type="InterPro" id="IPR043428">
    <property type="entry name" value="LivM-like"/>
</dbReference>
<evidence type="ECO:0000256" key="9">
    <source>
        <dbReference type="SAM" id="Phobius"/>
    </source>
</evidence>
<dbReference type="RefSeq" id="WP_245613195.1">
    <property type="nucleotide sequence ID" value="NZ_AVFL01000018.1"/>
</dbReference>
<gene>
    <name evidence="11" type="ORF">N825_12860</name>
</gene>
<evidence type="ECO:0000256" key="4">
    <source>
        <dbReference type="ARBA" id="ARBA00022692"/>
    </source>
</evidence>
<dbReference type="InterPro" id="IPR051120">
    <property type="entry name" value="ABC_AA/LPS_Transport"/>
</dbReference>
<dbReference type="SUPFAM" id="SSF52540">
    <property type="entry name" value="P-loop containing nucleoside triphosphate hydrolases"/>
    <property type="match status" value="1"/>
</dbReference>
<keyword evidence="7 9" id="KW-1133">Transmembrane helix</keyword>
<sequence>MRDRVPWASSWTGIAGGATPALVLAGALVAAHAVLFADPYGLRVLTVAGVYALAVIGYQMIFGKAGALSLAQGTFHGLGAYATGIVGSQLGYGFAVTFPVSILVPTVLALVIAAPVLRLESHYFALATLGIGQVALLGAVEWQGVTGGSNGIAGVAAIELFGWRPGRGLPLALFVWALVAAGAVIAWRYGRGWRRLAFPLMRDNPAAARALGIDIDRLRLETFALSAAYAGAAGALAAHIQRVVSPEVLEFPVMVTILTMAVIGGRGRVGGAIAGALLLTQLPEWFRGWERGYLLLYGVVLLAVVVAAPWGLVGALERARRRWLPERPRPLPVPVDPGPRPTPPFRGPMLYVAGLSKSFGGVRAVDGVSLWIDRGEILGVIGPNGSGKTTLINLMTSLEKPDGGKLYVRGVEMTGMPTHRIARGGVARGFQMASLPPDGDALDAVAAGRAMIDKDPSSAAAHALHFLTLTGAADLARTPCSVLPPGSRRRVELARALARQPGALLLDEPAAGLTEAEQADLAGQIRSAAASGVAVLIVEHNMPFLLPLADRIICLDEGRIIAEGTPDAIRRDPAVMAAYLGPSHPEPAHPGPA</sequence>
<evidence type="ECO:0000313" key="12">
    <source>
        <dbReference type="Proteomes" id="UP000019486"/>
    </source>
</evidence>
<dbReference type="Pfam" id="PF02653">
    <property type="entry name" value="BPD_transp_2"/>
    <property type="match status" value="1"/>
</dbReference>
<comment type="subcellular location">
    <subcellularLocation>
        <location evidence="1">Cell membrane</location>
        <topology evidence="1">Multi-pass membrane protein</topology>
    </subcellularLocation>
</comment>
<dbReference type="Pfam" id="PF12399">
    <property type="entry name" value="BCA_ABC_TP_C"/>
    <property type="match status" value="1"/>
</dbReference>
<feature type="transmembrane region" description="Helical" evidence="9">
    <location>
        <begin position="92"/>
        <end position="116"/>
    </location>
</feature>
<protein>
    <submittedName>
        <fullName evidence="11">ABC transporter ATP-binding protein</fullName>
    </submittedName>
</protein>
<dbReference type="Pfam" id="PF00005">
    <property type="entry name" value="ABC_tran"/>
    <property type="match status" value="1"/>
</dbReference>
<feature type="transmembrane region" description="Helical" evidence="9">
    <location>
        <begin position="65"/>
        <end position="86"/>
    </location>
</feature>
<dbReference type="EMBL" id="AVFL01000018">
    <property type="protein sequence ID" value="EWY38387.1"/>
    <property type="molecule type" value="Genomic_DNA"/>
</dbReference>
<dbReference type="PROSITE" id="PS50893">
    <property type="entry name" value="ABC_TRANSPORTER_2"/>
    <property type="match status" value="1"/>
</dbReference>
<dbReference type="PANTHER" id="PTHR45772">
    <property type="entry name" value="CONSERVED COMPONENT OF ABC TRANSPORTER FOR NATURAL AMINO ACIDS-RELATED"/>
    <property type="match status" value="1"/>
</dbReference>
<dbReference type="PATRIC" id="fig|1385369.3.peg.4457"/>
<dbReference type="SMART" id="SM00382">
    <property type="entry name" value="AAA"/>
    <property type="match status" value="1"/>
</dbReference>
<keyword evidence="12" id="KW-1185">Reference proteome</keyword>
<proteinExistence type="predicted"/>
<dbReference type="Gene3D" id="3.40.50.300">
    <property type="entry name" value="P-loop containing nucleotide triphosphate hydrolases"/>
    <property type="match status" value="1"/>
</dbReference>
<dbReference type="GO" id="GO:0005886">
    <property type="term" value="C:plasma membrane"/>
    <property type="evidence" value="ECO:0007669"/>
    <property type="project" value="UniProtKB-SubCell"/>
</dbReference>
<keyword evidence="2" id="KW-0813">Transport</keyword>
<dbReference type="CDD" id="cd06581">
    <property type="entry name" value="TM_PBP1_LivM_like"/>
    <property type="match status" value="1"/>
</dbReference>
<evidence type="ECO:0000313" key="11">
    <source>
        <dbReference type="EMBL" id="EWY38387.1"/>
    </source>
</evidence>
<dbReference type="AlphaFoldDB" id="W9H102"/>
<feature type="domain" description="ABC transporter" evidence="10">
    <location>
        <begin position="350"/>
        <end position="582"/>
    </location>
</feature>
<evidence type="ECO:0000256" key="3">
    <source>
        <dbReference type="ARBA" id="ARBA00022475"/>
    </source>
</evidence>
<dbReference type="GO" id="GO:0016887">
    <property type="term" value="F:ATP hydrolysis activity"/>
    <property type="evidence" value="ECO:0007669"/>
    <property type="project" value="InterPro"/>
</dbReference>
<feature type="transmembrane region" description="Helical" evidence="9">
    <location>
        <begin position="169"/>
        <end position="187"/>
    </location>
</feature>
<feature type="transmembrane region" description="Helical" evidence="9">
    <location>
        <begin position="12"/>
        <end position="34"/>
    </location>
</feature>
<feature type="transmembrane region" description="Helical" evidence="9">
    <location>
        <begin position="123"/>
        <end position="140"/>
    </location>
</feature>
<evidence type="ECO:0000256" key="8">
    <source>
        <dbReference type="ARBA" id="ARBA00023136"/>
    </source>
</evidence>
<keyword evidence="4 9" id="KW-0812">Transmembrane</keyword>
<evidence type="ECO:0000259" key="10">
    <source>
        <dbReference type="PROSITE" id="PS50893"/>
    </source>
</evidence>
<dbReference type="PANTHER" id="PTHR45772:SF9">
    <property type="entry name" value="CONSERVED COMPONENT OF ABC TRANSPORTER FOR NATURAL AMINO ACIDS"/>
    <property type="match status" value="1"/>
</dbReference>
<dbReference type="InterPro" id="IPR001851">
    <property type="entry name" value="ABC_transp_permease"/>
</dbReference>
<evidence type="ECO:0000256" key="2">
    <source>
        <dbReference type="ARBA" id="ARBA00022448"/>
    </source>
</evidence>
<dbReference type="InterPro" id="IPR032823">
    <property type="entry name" value="BCA_ABC_TP_C"/>
</dbReference>
<dbReference type="CDD" id="cd03219">
    <property type="entry name" value="ABC_Mj1267_LivG_branched"/>
    <property type="match status" value="1"/>
</dbReference>